<comment type="similarity">
    <text evidence="1">Belongs to the metallo-dependent hydrolases superfamily. TatD-type hydrolase family.</text>
</comment>
<dbReference type="InterPro" id="IPR015991">
    <property type="entry name" value="TatD/YcfH-like"/>
</dbReference>
<dbReference type="KEGG" id="salk:FBQ74_05815"/>
<dbReference type="FunFam" id="3.20.20.140:FF:000005">
    <property type="entry name" value="TatD family hydrolase"/>
    <property type="match status" value="1"/>
</dbReference>
<dbReference type="GO" id="GO:0016788">
    <property type="term" value="F:hydrolase activity, acting on ester bonds"/>
    <property type="evidence" value="ECO:0007669"/>
    <property type="project" value="InterPro"/>
</dbReference>
<feature type="binding site" evidence="4">
    <location>
        <position position="202"/>
    </location>
    <ligand>
        <name>a divalent metal cation</name>
        <dbReference type="ChEBI" id="CHEBI:60240"/>
        <label>1</label>
    </ligand>
</feature>
<protein>
    <submittedName>
        <fullName evidence="5">TatD family deoxyribonuclease</fullName>
    </submittedName>
</protein>
<dbReference type="InterPro" id="IPR018228">
    <property type="entry name" value="DNase_TatD-rel_CS"/>
</dbReference>
<dbReference type="CDD" id="cd01310">
    <property type="entry name" value="TatD_DNAse"/>
    <property type="match status" value="1"/>
</dbReference>
<dbReference type="GO" id="GO:0005829">
    <property type="term" value="C:cytosol"/>
    <property type="evidence" value="ECO:0007669"/>
    <property type="project" value="TreeGrafter"/>
</dbReference>
<dbReference type="PIRSF" id="PIRSF005902">
    <property type="entry name" value="DNase_TatD"/>
    <property type="match status" value="1"/>
</dbReference>
<dbReference type="Proteomes" id="UP000304912">
    <property type="component" value="Chromosome"/>
</dbReference>
<evidence type="ECO:0000256" key="3">
    <source>
        <dbReference type="ARBA" id="ARBA00022801"/>
    </source>
</evidence>
<dbReference type="PROSITE" id="PS01137">
    <property type="entry name" value="TATD_1"/>
    <property type="match status" value="1"/>
</dbReference>
<dbReference type="EMBL" id="CP039852">
    <property type="protein sequence ID" value="QCZ93035.1"/>
    <property type="molecule type" value="Genomic_DNA"/>
</dbReference>
<feature type="binding site" evidence="4">
    <location>
        <position position="5"/>
    </location>
    <ligand>
        <name>a divalent metal cation</name>
        <dbReference type="ChEBI" id="CHEBI:60240"/>
        <label>1</label>
    </ligand>
</feature>
<dbReference type="SUPFAM" id="SSF51556">
    <property type="entry name" value="Metallo-dependent hydrolases"/>
    <property type="match status" value="1"/>
</dbReference>
<keyword evidence="3" id="KW-0378">Hydrolase</keyword>
<dbReference type="RefSeq" id="WP_139755782.1">
    <property type="nucleotide sequence ID" value="NZ_CP039852.1"/>
</dbReference>
<dbReference type="GO" id="GO:0046872">
    <property type="term" value="F:metal ion binding"/>
    <property type="evidence" value="ECO:0007669"/>
    <property type="project" value="UniProtKB-KW"/>
</dbReference>
<evidence type="ECO:0000256" key="2">
    <source>
        <dbReference type="ARBA" id="ARBA00022723"/>
    </source>
</evidence>
<keyword evidence="2 4" id="KW-0479">Metal-binding</keyword>
<evidence type="ECO:0000256" key="1">
    <source>
        <dbReference type="ARBA" id="ARBA00009275"/>
    </source>
</evidence>
<organism evidence="5 6">
    <name type="scientific">Salinimonas iocasae</name>
    <dbReference type="NCBI Taxonomy" id="2572577"/>
    <lineage>
        <taxon>Bacteria</taxon>
        <taxon>Pseudomonadati</taxon>
        <taxon>Pseudomonadota</taxon>
        <taxon>Gammaproteobacteria</taxon>
        <taxon>Alteromonadales</taxon>
        <taxon>Alteromonadaceae</taxon>
        <taxon>Alteromonas/Salinimonas group</taxon>
        <taxon>Salinimonas</taxon>
    </lineage>
</organism>
<dbReference type="PROSITE" id="PS01091">
    <property type="entry name" value="TATD_3"/>
    <property type="match status" value="1"/>
</dbReference>
<feature type="binding site" evidence="4">
    <location>
        <position position="152"/>
    </location>
    <ligand>
        <name>a divalent metal cation</name>
        <dbReference type="ChEBI" id="CHEBI:60240"/>
        <label>2</label>
    </ligand>
</feature>
<sequence>MIDSHCHLDFDIFDNDLHKVIDSAKDAGVTRFLIPGTTPDGWQRQLQLRKSIEEIDIALGLHPYFPDTLNGENINKLQEALTAHHERVVALGEIGLDKTVDIAMAQQEHILCEQLELAQSLNLPVILHHRKTHHLLLKHLNALNFTQGGVIHAFSGSEQVAREYIERGFYLGIGGTITYARASKTRDTVASLPLDRLLLETDSPDMPLSGYQGKRNTPAKVSLVAQSLAELHDTSVSDISDITDENYRRLFRSVGNEGERPSA</sequence>
<dbReference type="OrthoDB" id="9810005at2"/>
<gene>
    <name evidence="5" type="ORF">FBQ74_05815</name>
</gene>
<name>A0A5B7YC03_9ALTE</name>
<evidence type="ECO:0000256" key="4">
    <source>
        <dbReference type="PIRSR" id="PIRSR005902-1"/>
    </source>
</evidence>
<dbReference type="AlphaFoldDB" id="A0A5B7YC03"/>
<reference evidence="5 6" key="1">
    <citation type="submission" date="2019-04" db="EMBL/GenBank/DDBJ databases">
        <title>Salinimonas iocasae sp. nov., a halophilic bacterium isolated from the outer tube casing of tubeworms in Okinawa Trough.</title>
        <authorList>
            <person name="Zhang H."/>
            <person name="Wang H."/>
            <person name="Li C."/>
        </authorList>
    </citation>
    <scope>NUCLEOTIDE SEQUENCE [LARGE SCALE GENOMIC DNA]</scope>
    <source>
        <strain evidence="5 6">KX18D6</strain>
    </source>
</reference>
<feature type="binding site" evidence="4">
    <location>
        <position position="128"/>
    </location>
    <ligand>
        <name>a divalent metal cation</name>
        <dbReference type="ChEBI" id="CHEBI:60240"/>
        <label>2</label>
    </ligand>
</feature>
<dbReference type="PANTHER" id="PTHR46124">
    <property type="entry name" value="D-AMINOACYL-TRNA DEACYLASE"/>
    <property type="match status" value="1"/>
</dbReference>
<feature type="binding site" evidence="4">
    <location>
        <position position="7"/>
    </location>
    <ligand>
        <name>a divalent metal cation</name>
        <dbReference type="ChEBI" id="CHEBI:60240"/>
        <label>1</label>
    </ligand>
</feature>
<accession>A0A5B7YC03</accession>
<evidence type="ECO:0000313" key="5">
    <source>
        <dbReference type="EMBL" id="QCZ93035.1"/>
    </source>
</evidence>
<dbReference type="Gene3D" id="3.20.20.140">
    <property type="entry name" value="Metal-dependent hydrolases"/>
    <property type="match status" value="1"/>
</dbReference>
<dbReference type="GO" id="GO:0004536">
    <property type="term" value="F:DNA nuclease activity"/>
    <property type="evidence" value="ECO:0007669"/>
    <property type="project" value="InterPro"/>
</dbReference>
<dbReference type="PANTHER" id="PTHR46124:SF3">
    <property type="entry name" value="HYDROLASE"/>
    <property type="match status" value="1"/>
</dbReference>
<dbReference type="NCBIfam" id="TIGR00010">
    <property type="entry name" value="YchF/TatD family DNA exonuclease"/>
    <property type="match status" value="1"/>
</dbReference>
<evidence type="ECO:0000313" key="6">
    <source>
        <dbReference type="Proteomes" id="UP000304912"/>
    </source>
</evidence>
<dbReference type="InterPro" id="IPR001130">
    <property type="entry name" value="TatD-like"/>
</dbReference>
<dbReference type="Pfam" id="PF01026">
    <property type="entry name" value="TatD_DNase"/>
    <property type="match status" value="1"/>
</dbReference>
<feature type="binding site" evidence="4">
    <location>
        <position position="93"/>
    </location>
    <ligand>
        <name>a divalent metal cation</name>
        <dbReference type="ChEBI" id="CHEBI:60240"/>
        <label>1</label>
    </ligand>
</feature>
<keyword evidence="6" id="KW-1185">Reference proteome</keyword>
<proteinExistence type="inferred from homology"/>
<dbReference type="InterPro" id="IPR032466">
    <property type="entry name" value="Metal_Hydrolase"/>
</dbReference>